<evidence type="ECO:0000256" key="7">
    <source>
        <dbReference type="ARBA" id="ARBA00023136"/>
    </source>
</evidence>
<name>A0AAU9EEI1_9BACT</name>
<evidence type="ECO:0000256" key="5">
    <source>
        <dbReference type="ARBA" id="ARBA00022692"/>
    </source>
</evidence>
<keyword evidence="7 9" id="KW-0472">Membrane</keyword>
<keyword evidence="3" id="KW-1003">Cell membrane</keyword>
<evidence type="ECO:0000256" key="4">
    <source>
        <dbReference type="ARBA" id="ARBA00022519"/>
    </source>
</evidence>
<dbReference type="InterPro" id="IPR055348">
    <property type="entry name" value="DctQ"/>
</dbReference>
<evidence type="ECO:0000313" key="12">
    <source>
        <dbReference type="Proteomes" id="UP001366166"/>
    </source>
</evidence>
<dbReference type="Pfam" id="PF04290">
    <property type="entry name" value="DctQ"/>
    <property type="match status" value="1"/>
</dbReference>
<feature type="transmembrane region" description="Helical" evidence="9">
    <location>
        <begin position="18"/>
        <end position="36"/>
    </location>
</feature>
<keyword evidence="6 9" id="KW-1133">Transmembrane helix</keyword>
<dbReference type="EMBL" id="AP028679">
    <property type="protein sequence ID" value="BEQ15541.1"/>
    <property type="molecule type" value="Genomic_DNA"/>
</dbReference>
<proteinExistence type="inferred from homology"/>
<feature type="domain" description="Tripartite ATP-independent periplasmic transporters DctQ component" evidence="10">
    <location>
        <begin position="26"/>
        <end position="151"/>
    </location>
</feature>
<evidence type="ECO:0000256" key="8">
    <source>
        <dbReference type="ARBA" id="ARBA00038436"/>
    </source>
</evidence>
<dbReference type="GO" id="GO:0022857">
    <property type="term" value="F:transmembrane transporter activity"/>
    <property type="evidence" value="ECO:0007669"/>
    <property type="project" value="TreeGrafter"/>
</dbReference>
<organism evidence="11 12">
    <name type="scientific">Desulfoferula mesophila</name>
    <dbReference type="NCBI Taxonomy" id="3058419"/>
    <lineage>
        <taxon>Bacteria</taxon>
        <taxon>Pseudomonadati</taxon>
        <taxon>Thermodesulfobacteriota</taxon>
        <taxon>Desulfarculia</taxon>
        <taxon>Desulfarculales</taxon>
        <taxon>Desulfarculaceae</taxon>
        <taxon>Desulfoferula</taxon>
    </lineage>
</organism>
<evidence type="ECO:0000256" key="6">
    <source>
        <dbReference type="ARBA" id="ARBA00022989"/>
    </source>
</evidence>
<comment type="similarity">
    <text evidence="8">Belongs to the TRAP transporter small permease family.</text>
</comment>
<evidence type="ECO:0000259" key="10">
    <source>
        <dbReference type="Pfam" id="PF04290"/>
    </source>
</evidence>
<dbReference type="PANTHER" id="PTHR35011">
    <property type="entry name" value="2,3-DIKETO-L-GULONATE TRAP TRANSPORTER SMALL PERMEASE PROTEIN YIAM"/>
    <property type="match status" value="1"/>
</dbReference>
<evidence type="ECO:0000256" key="2">
    <source>
        <dbReference type="ARBA" id="ARBA00022448"/>
    </source>
</evidence>
<evidence type="ECO:0000313" key="11">
    <source>
        <dbReference type="EMBL" id="BEQ15541.1"/>
    </source>
</evidence>
<sequence>MDSWVSLVTKLINVLKRLGGAAMVGMMVVTCVDVIFRGFNRPIFGAVEVVSFMATLVLACAMPLTEMENGHVGVDLFIRHLSPRGQAWFDAVTKLLSGSLFGLVCWQMWLYGNTVKETGEVSMSLQFPDYILIYIVSVAFGVLSLVILTECLINLRKAGAR</sequence>
<dbReference type="Proteomes" id="UP001366166">
    <property type="component" value="Chromosome"/>
</dbReference>
<dbReference type="PANTHER" id="PTHR35011:SF10">
    <property type="entry name" value="TRAP TRANSPORTER SMALL PERMEASE PROTEIN"/>
    <property type="match status" value="1"/>
</dbReference>
<keyword evidence="5 9" id="KW-0812">Transmembrane</keyword>
<reference evidence="12" key="1">
    <citation type="journal article" date="2023" name="Arch. Microbiol.">
        <title>Desulfoferula mesophilus gen. nov. sp. nov., a mesophilic sulfate-reducing bacterium isolated from a brackish lake sediment.</title>
        <authorList>
            <person name="Watanabe T."/>
            <person name="Yabe T."/>
            <person name="Tsuji J.M."/>
            <person name="Fukui M."/>
        </authorList>
    </citation>
    <scope>NUCLEOTIDE SEQUENCE [LARGE SCALE GENOMIC DNA]</scope>
    <source>
        <strain evidence="12">12FAK</strain>
    </source>
</reference>
<feature type="transmembrane region" description="Helical" evidence="9">
    <location>
        <begin position="42"/>
        <end position="66"/>
    </location>
</feature>
<dbReference type="InterPro" id="IPR007387">
    <property type="entry name" value="TRAP_DctQ"/>
</dbReference>
<dbReference type="AlphaFoldDB" id="A0AAU9EEI1"/>
<comment type="subcellular location">
    <subcellularLocation>
        <location evidence="1">Cell inner membrane</location>
        <topology evidence="1">Multi-pass membrane protein</topology>
    </subcellularLocation>
</comment>
<evidence type="ECO:0000256" key="9">
    <source>
        <dbReference type="SAM" id="Phobius"/>
    </source>
</evidence>
<dbReference type="RefSeq" id="WP_338600067.1">
    <property type="nucleotide sequence ID" value="NZ_AP028679.1"/>
</dbReference>
<gene>
    <name evidence="11" type="ORF">FAK_26070</name>
</gene>
<dbReference type="GO" id="GO:0005886">
    <property type="term" value="C:plasma membrane"/>
    <property type="evidence" value="ECO:0007669"/>
    <property type="project" value="UniProtKB-SubCell"/>
</dbReference>
<dbReference type="KEGG" id="dmp:FAK_26070"/>
<keyword evidence="2" id="KW-0813">Transport</keyword>
<protein>
    <recommendedName>
        <fullName evidence="10">Tripartite ATP-independent periplasmic transporters DctQ component domain-containing protein</fullName>
    </recommendedName>
</protein>
<keyword evidence="4" id="KW-0997">Cell inner membrane</keyword>
<evidence type="ECO:0000256" key="1">
    <source>
        <dbReference type="ARBA" id="ARBA00004429"/>
    </source>
</evidence>
<dbReference type="GO" id="GO:0015740">
    <property type="term" value="P:C4-dicarboxylate transport"/>
    <property type="evidence" value="ECO:0007669"/>
    <property type="project" value="TreeGrafter"/>
</dbReference>
<accession>A0AAU9EEI1</accession>
<keyword evidence="12" id="KW-1185">Reference proteome</keyword>
<feature type="transmembrane region" description="Helical" evidence="9">
    <location>
        <begin position="131"/>
        <end position="155"/>
    </location>
</feature>
<evidence type="ECO:0000256" key="3">
    <source>
        <dbReference type="ARBA" id="ARBA00022475"/>
    </source>
</evidence>